<sequence>VVAAARVQQALPSQSYAAASSAVVAPALFGVADGPARRTHHRNLILAPGEISYEIQ</sequence>
<comment type="caution">
    <text evidence="1">The sequence shown here is derived from an EMBL/GenBank/DDBJ whole genome shotgun (WGS) entry which is preliminary data.</text>
</comment>
<proteinExistence type="predicted"/>
<keyword evidence="2" id="KW-1185">Reference proteome</keyword>
<protein>
    <submittedName>
        <fullName evidence="1">Uncharacterized protein</fullName>
    </submittedName>
</protein>
<dbReference type="AlphaFoldDB" id="A0A392T5S2"/>
<dbReference type="EMBL" id="LXQA010512111">
    <property type="protein sequence ID" value="MCI56428.1"/>
    <property type="molecule type" value="Genomic_DNA"/>
</dbReference>
<name>A0A392T5S2_9FABA</name>
<dbReference type="Proteomes" id="UP000265520">
    <property type="component" value="Unassembled WGS sequence"/>
</dbReference>
<evidence type="ECO:0000313" key="2">
    <source>
        <dbReference type="Proteomes" id="UP000265520"/>
    </source>
</evidence>
<organism evidence="1 2">
    <name type="scientific">Trifolium medium</name>
    <dbReference type="NCBI Taxonomy" id="97028"/>
    <lineage>
        <taxon>Eukaryota</taxon>
        <taxon>Viridiplantae</taxon>
        <taxon>Streptophyta</taxon>
        <taxon>Embryophyta</taxon>
        <taxon>Tracheophyta</taxon>
        <taxon>Spermatophyta</taxon>
        <taxon>Magnoliopsida</taxon>
        <taxon>eudicotyledons</taxon>
        <taxon>Gunneridae</taxon>
        <taxon>Pentapetalae</taxon>
        <taxon>rosids</taxon>
        <taxon>fabids</taxon>
        <taxon>Fabales</taxon>
        <taxon>Fabaceae</taxon>
        <taxon>Papilionoideae</taxon>
        <taxon>50 kb inversion clade</taxon>
        <taxon>NPAAA clade</taxon>
        <taxon>Hologalegina</taxon>
        <taxon>IRL clade</taxon>
        <taxon>Trifolieae</taxon>
        <taxon>Trifolium</taxon>
    </lineage>
</organism>
<reference evidence="1 2" key="1">
    <citation type="journal article" date="2018" name="Front. Plant Sci.">
        <title>Red Clover (Trifolium pratense) and Zigzag Clover (T. medium) - A Picture of Genomic Similarities and Differences.</title>
        <authorList>
            <person name="Dluhosova J."/>
            <person name="Istvanek J."/>
            <person name="Nedelnik J."/>
            <person name="Repkova J."/>
        </authorList>
    </citation>
    <scope>NUCLEOTIDE SEQUENCE [LARGE SCALE GENOMIC DNA]</scope>
    <source>
        <strain evidence="2">cv. 10/8</strain>
        <tissue evidence="1">Leaf</tissue>
    </source>
</reference>
<feature type="non-terminal residue" evidence="1">
    <location>
        <position position="56"/>
    </location>
</feature>
<feature type="non-terminal residue" evidence="1">
    <location>
        <position position="1"/>
    </location>
</feature>
<accession>A0A392T5S2</accession>
<evidence type="ECO:0000313" key="1">
    <source>
        <dbReference type="EMBL" id="MCI56428.1"/>
    </source>
</evidence>